<dbReference type="RefSeq" id="WP_163052502.1">
    <property type="nucleotide sequence ID" value="NZ_AP019695.1"/>
</dbReference>
<evidence type="ECO:0000313" key="1">
    <source>
        <dbReference type="EMBL" id="BBK23850.1"/>
    </source>
</evidence>
<accession>A0A6N4TLB5</accession>
<gene>
    <name evidence="1" type="ORF">Aargi30884_27530</name>
</gene>
<proteinExistence type="predicted"/>
<evidence type="ECO:0000313" key="2">
    <source>
        <dbReference type="Proteomes" id="UP000464754"/>
    </source>
</evidence>
<dbReference type="AlphaFoldDB" id="A0A6N4TLB5"/>
<protein>
    <submittedName>
        <fullName evidence="1">Uncharacterized protein</fullName>
    </submittedName>
</protein>
<sequence>MKLTQLANFYLKYMVKEYSENHQKTFSDWNKLRSMFPNEDEEFICDAFRKLSKDGLVKNSWADNHPYLITLEINAIIEAEENTLLKKTYDFLKEVREWL</sequence>
<dbReference type="KEGG" id="aarg:Aargi30884_27530"/>
<dbReference type="Proteomes" id="UP000464754">
    <property type="component" value="Chromosome"/>
</dbReference>
<name>A0A6N4TLB5_9FIRM</name>
<reference evidence="2" key="1">
    <citation type="submission" date="2019-05" db="EMBL/GenBank/DDBJ databases">
        <title>Complete genome sequencing of Absiella argi strain JCM 30884.</title>
        <authorList>
            <person name="Sakamoto M."/>
            <person name="Murakami T."/>
            <person name="Mori H."/>
        </authorList>
    </citation>
    <scope>NUCLEOTIDE SEQUENCE [LARGE SCALE GENOMIC DNA]</scope>
    <source>
        <strain evidence="2">JCM 30884</strain>
    </source>
</reference>
<organism evidence="1 2">
    <name type="scientific">Amedibacterium intestinale</name>
    <dbReference type="NCBI Taxonomy" id="2583452"/>
    <lineage>
        <taxon>Bacteria</taxon>
        <taxon>Bacillati</taxon>
        <taxon>Bacillota</taxon>
        <taxon>Erysipelotrichia</taxon>
        <taxon>Erysipelotrichales</taxon>
        <taxon>Erysipelotrichaceae</taxon>
        <taxon>Amedibacterium</taxon>
    </lineage>
</organism>
<keyword evidence="2" id="KW-1185">Reference proteome</keyword>
<dbReference type="EMBL" id="AP019695">
    <property type="protein sequence ID" value="BBK23850.1"/>
    <property type="molecule type" value="Genomic_DNA"/>
</dbReference>